<dbReference type="AlphaFoldDB" id="A0AAD1RJP0"/>
<feature type="region of interest" description="Disordered" evidence="1">
    <location>
        <begin position="129"/>
        <end position="148"/>
    </location>
</feature>
<feature type="region of interest" description="Disordered" evidence="1">
    <location>
        <begin position="34"/>
        <end position="111"/>
    </location>
</feature>
<accession>A0AAD1RJP0</accession>
<organism evidence="2 3">
    <name type="scientific">Pelobates cultripes</name>
    <name type="common">Western spadefoot toad</name>
    <dbReference type="NCBI Taxonomy" id="61616"/>
    <lineage>
        <taxon>Eukaryota</taxon>
        <taxon>Metazoa</taxon>
        <taxon>Chordata</taxon>
        <taxon>Craniata</taxon>
        <taxon>Vertebrata</taxon>
        <taxon>Euteleostomi</taxon>
        <taxon>Amphibia</taxon>
        <taxon>Batrachia</taxon>
        <taxon>Anura</taxon>
        <taxon>Pelobatoidea</taxon>
        <taxon>Pelobatidae</taxon>
        <taxon>Pelobates</taxon>
    </lineage>
</organism>
<feature type="compositionally biased region" description="Polar residues" evidence="1">
    <location>
        <begin position="34"/>
        <end position="43"/>
    </location>
</feature>
<gene>
    <name evidence="2" type="ORF">PECUL_23A012534</name>
</gene>
<name>A0AAD1RJP0_PELCU</name>
<dbReference type="Proteomes" id="UP001295444">
    <property type="component" value="Chromosome 03"/>
</dbReference>
<evidence type="ECO:0000313" key="3">
    <source>
        <dbReference type="Proteomes" id="UP001295444"/>
    </source>
</evidence>
<keyword evidence="3" id="KW-1185">Reference proteome</keyword>
<evidence type="ECO:0000256" key="1">
    <source>
        <dbReference type="SAM" id="MobiDB-lite"/>
    </source>
</evidence>
<proteinExistence type="predicted"/>
<reference evidence="2" key="1">
    <citation type="submission" date="2022-03" db="EMBL/GenBank/DDBJ databases">
        <authorList>
            <person name="Alioto T."/>
            <person name="Alioto T."/>
            <person name="Gomez Garrido J."/>
        </authorList>
    </citation>
    <scope>NUCLEOTIDE SEQUENCE</scope>
</reference>
<evidence type="ECO:0000313" key="2">
    <source>
        <dbReference type="EMBL" id="CAH2273067.1"/>
    </source>
</evidence>
<sequence length="148" mass="16650">MVDPTSADYSLDKHDILTRLNLHFETFWRKLEPTATQRPTSNGPVVEASPSTEDHPSRAPTQTCLPNPLMPHHTAFRQRLTPSTQITRAEGPQITASPGERKKQGAANRHQPHLWDHRITQSPYMPTTNGAHRATWTPQASTRIYTLG</sequence>
<dbReference type="EMBL" id="OW240914">
    <property type="protein sequence ID" value="CAH2273067.1"/>
    <property type="molecule type" value="Genomic_DNA"/>
</dbReference>
<protein>
    <submittedName>
        <fullName evidence="2">Uncharacterized protein</fullName>
    </submittedName>
</protein>